<dbReference type="PANTHER" id="PTHR11717">
    <property type="entry name" value="LOW MOLECULAR WEIGHT PROTEIN TYROSINE PHOSPHATASE"/>
    <property type="match status" value="1"/>
</dbReference>
<evidence type="ECO:0000313" key="3">
    <source>
        <dbReference type="EMBL" id="WDI03613.1"/>
    </source>
</evidence>
<accession>A0AAX3N284</accession>
<dbReference type="AlphaFoldDB" id="A0AAX3N284"/>
<organism evidence="2 4">
    <name type="scientific">Paenibacillus urinalis</name>
    <dbReference type="NCBI Taxonomy" id="521520"/>
    <lineage>
        <taxon>Bacteria</taxon>
        <taxon>Bacillati</taxon>
        <taxon>Bacillota</taxon>
        <taxon>Bacilli</taxon>
        <taxon>Bacillales</taxon>
        <taxon>Paenibacillaceae</taxon>
        <taxon>Paenibacillus</taxon>
    </lineage>
</organism>
<feature type="domain" description="Phosphotyrosine protein phosphatase I" evidence="1">
    <location>
        <begin position="1"/>
        <end position="144"/>
    </location>
</feature>
<evidence type="ECO:0000259" key="1">
    <source>
        <dbReference type="SMART" id="SM00226"/>
    </source>
</evidence>
<dbReference type="PANTHER" id="PTHR11717:SF31">
    <property type="entry name" value="LOW MOLECULAR WEIGHT PROTEIN-TYROSINE-PHOSPHATASE ETP-RELATED"/>
    <property type="match status" value="1"/>
</dbReference>
<dbReference type="SUPFAM" id="SSF52788">
    <property type="entry name" value="Phosphotyrosine protein phosphatases I"/>
    <property type="match status" value="1"/>
</dbReference>
<proteinExistence type="predicted"/>
<gene>
    <name evidence="2" type="ORF">PUW23_07025</name>
    <name evidence="3" type="ORF">PUW25_06550</name>
</gene>
<dbReference type="RefSeq" id="WP_047912040.1">
    <property type="nucleotide sequence ID" value="NZ_CP118101.1"/>
</dbReference>
<dbReference type="InterPro" id="IPR023485">
    <property type="entry name" value="Ptyr_pPase"/>
</dbReference>
<dbReference type="Gene3D" id="3.40.50.2300">
    <property type="match status" value="1"/>
</dbReference>
<protein>
    <recommendedName>
        <fullName evidence="1">Phosphotyrosine protein phosphatase I domain-containing protein</fullName>
    </recommendedName>
</protein>
<evidence type="ECO:0000313" key="4">
    <source>
        <dbReference type="Proteomes" id="UP001220962"/>
    </source>
</evidence>
<sequence length="166" mass="19409">MKILFLCTDNYTRSIIAEFICKDYLRNNHISDVQVASVGIRANSDISKYSDLHFKIMNDMHIDTSEFKRTQFDHDAFLKYDIIIGMSELHKEFVKNEYNKDIHLFNEVYLEQNTPVNIGTPDSEDFEEKMRGLIQYFVGAIPVVISNLKHIHPFGITPSMNREKKD</sequence>
<reference evidence="2 5" key="1">
    <citation type="submission" date="2023-02" db="EMBL/GenBank/DDBJ databases">
        <title>Pathogen: clinical or host-associated sample.</title>
        <authorList>
            <person name="Hergert J."/>
            <person name="Casey R."/>
            <person name="Wagner J."/>
            <person name="Young E.L."/>
            <person name="Oakeson K.F."/>
        </authorList>
    </citation>
    <scope>NUCLEOTIDE SEQUENCE</scope>
    <source>
        <strain evidence="3 5">2022CK-00829</strain>
        <strain evidence="2">2022CK-00830</strain>
    </source>
</reference>
<dbReference type="EMBL" id="CP118108">
    <property type="protein sequence ID" value="WDI03613.1"/>
    <property type="molecule type" value="Genomic_DNA"/>
</dbReference>
<dbReference type="InterPro" id="IPR036196">
    <property type="entry name" value="Ptyr_pPase_sf"/>
</dbReference>
<dbReference type="EMBL" id="CP118101">
    <property type="protein sequence ID" value="WDH83961.1"/>
    <property type="molecule type" value="Genomic_DNA"/>
</dbReference>
<dbReference type="InterPro" id="IPR050438">
    <property type="entry name" value="LMW_PTPase"/>
</dbReference>
<keyword evidence="5" id="KW-1185">Reference proteome</keyword>
<name>A0AAX3N284_9BACL</name>
<dbReference type="Proteomes" id="UP001220962">
    <property type="component" value="Chromosome"/>
</dbReference>
<dbReference type="SMART" id="SM00226">
    <property type="entry name" value="LMWPc"/>
    <property type="match status" value="1"/>
</dbReference>
<dbReference type="Pfam" id="PF01451">
    <property type="entry name" value="LMWPc"/>
    <property type="match status" value="1"/>
</dbReference>
<evidence type="ECO:0000313" key="2">
    <source>
        <dbReference type="EMBL" id="WDH83961.1"/>
    </source>
</evidence>
<evidence type="ECO:0000313" key="5">
    <source>
        <dbReference type="Proteomes" id="UP001221519"/>
    </source>
</evidence>
<dbReference type="Proteomes" id="UP001221519">
    <property type="component" value="Chromosome"/>
</dbReference>
<dbReference type="GO" id="GO:0004725">
    <property type="term" value="F:protein tyrosine phosphatase activity"/>
    <property type="evidence" value="ECO:0007669"/>
    <property type="project" value="TreeGrafter"/>
</dbReference>